<protein>
    <submittedName>
        <fullName evidence="1">Uncharacterized protein</fullName>
    </submittedName>
</protein>
<evidence type="ECO:0000313" key="1">
    <source>
        <dbReference type="EMBL" id="QHT17306.1"/>
    </source>
</evidence>
<proteinExistence type="predicted"/>
<dbReference type="AlphaFoldDB" id="A0A6C0DK52"/>
<reference evidence="1" key="1">
    <citation type="journal article" date="2020" name="Nature">
        <title>Giant virus diversity and host interactions through global metagenomics.</title>
        <authorList>
            <person name="Schulz F."/>
            <person name="Roux S."/>
            <person name="Paez-Espino D."/>
            <person name="Jungbluth S."/>
            <person name="Walsh D.A."/>
            <person name="Denef V.J."/>
            <person name="McMahon K.D."/>
            <person name="Konstantinidis K.T."/>
            <person name="Eloe-Fadrosh E.A."/>
            <person name="Kyrpides N.C."/>
            <person name="Woyke T."/>
        </authorList>
    </citation>
    <scope>NUCLEOTIDE SEQUENCE</scope>
    <source>
        <strain evidence="1">GVMAG-M-3300023174-24</strain>
    </source>
</reference>
<organism evidence="1">
    <name type="scientific">viral metagenome</name>
    <dbReference type="NCBI Taxonomy" id="1070528"/>
    <lineage>
        <taxon>unclassified sequences</taxon>
        <taxon>metagenomes</taxon>
        <taxon>organismal metagenomes</taxon>
    </lineage>
</organism>
<sequence>MKYFTLKQQIIEKYCDIIIEFFNLIQNSEIMKEMNYPIPSLYIGLNAIHRIFEYVLLKTKSIEKAIYYSQKTYYYYLEFIEQIYSSNLSQNLNHMDAVLFVYKKTIFDMFDGETNNDSNTMSNIMTLNDDNIIIDENEWQIILSKISKLTNILFYWENTSIDFDKRINICNLYLSRFLIRIDQMFSTMEYLEIIQKKITINYEKYDELLKEILERKERIKRERSETFSTEFDKNENFLIKFCLEENILQQKFNNGNMKEFVTWLFSN</sequence>
<dbReference type="EMBL" id="MN739633">
    <property type="protein sequence ID" value="QHT17306.1"/>
    <property type="molecule type" value="Genomic_DNA"/>
</dbReference>
<name>A0A6C0DK52_9ZZZZ</name>
<accession>A0A6C0DK52</accession>